<organism evidence="2 3">
    <name type="scientific">Brachionus plicatilis</name>
    <name type="common">Marine rotifer</name>
    <name type="synonym">Brachionus muelleri</name>
    <dbReference type="NCBI Taxonomy" id="10195"/>
    <lineage>
        <taxon>Eukaryota</taxon>
        <taxon>Metazoa</taxon>
        <taxon>Spiralia</taxon>
        <taxon>Gnathifera</taxon>
        <taxon>Rotifera</taxon>
        <taxon>Eurotatoria</taxon>
        <taxon>Monogononta</taxon>
        <taxon>Pseudotrocha</taxon>
        <taxon>Ploima</taxon>
        <taxon>Brachionidae</taxon>
        <taxon>Brachionus</taxon>
    </lineage>
</organism>
<evidence type="ECO:0000256" key="1">
    <source>
        <dbReference type="SAM" id="MobiDB-lite"/>
    </source>
</evidence>
<comment type="caution">
    <text evidence="2">The sequence shown here is derived from an EMBL/GenBank/DDBJ whole genome shotgun (WGS) entry which is preliminary data.</text>
</comment>
<name>A0A3M7SG75_BRAPC</name>
<dbReference type="OrthoDB" id="10257153at2759"/>
<gene>
    <name evidence="2" type="ORF">BpHYR1_050195</name>
</gene>
<accession>A0A3M7SG75</accession>
<keyword evidence="3" id="KW-1185">Reference proteome</keyword>
<evidence type="ECO:0000313" key="3">
    <source>
        <dbReference type="Proteomes" id="UP000276133"/>
    </source>
</evidence>
<dbReference type="GO" id="GO:1990716">
    <property type="term" value="C:axonemal central apparatus"/>
    <property type="evidence" value="ECO:0007669"/>
    <property type="project" value="TreeGrafter"/>
</dbReference>
<dbReference type="GO" id="GO:1904158">
    <property type="term" value="P:axonemal central apparatus assembly"/>
    <property type="evidence" value="ECO:0007669"/>
    <property type="project" value="TreeGrafter"/>
</dbReference>
<dbReference type="GO" id="GO:0005576">
    <property type="term" value="C:extracellular region"/>
    <property type="evidence" value="ECO:0007669"/>
    <property type="project" value="GOC"/>
</dbReference>
<reference evidence="2 3" key="1">
    <citation type="journal article" date="2018" name="Sci. Rep.">
        <title>Genomic signatures of local adaptation to the degree of environmental predictability in rotifers.</title>
        <authorList>
            <person name="Franch-Gras L."/>
            <person name="Hahn C."/>
            <person name="Garcia-Roger E.M."/>
            <person name="Carmona M.J."/>
            <person name="Serra M."/>
            <person name="Gomez A."/>
        </authorList>
    </citation>
    <scope>NUCLEOTIDE SEQUENCE [LARGE SCALE GENOMIC DNA]</scope>
    <source>
        <strain evidence="2">HYR1</strain>
    </source>
</reference>
<dbReference type="EMBL" id="REGN01001424">
    <property type="protein sequence ID" value="RNA34736.1"/>
    <property type="molecule type" value="Genomic_DNA"/>
</dbReference>
<sequence>KKAENTDLSFFTSPLNDDEWNATIIMINPSDALEELYLEQLEKTVRAGYRRRFTWLSKKDLTDLVIEATGKKGASSPKKPSSVQAPLPPALISALEQAKASIDNKEELSESLLCQILKGKLIHIKTIEKEKEVMRLGTQPSKTGTKTAQTAKKDKSPGRKSPSKAKKGNAGPLPEIDKQSQLKKKEEIEEEEKYVDDEPKDGPNHYIILSGFYSPNFFNQLDDFMIPIDCLIKFKAANKNLIENFMLEIEERERLETNLKANLKLSESDNSDRVNVEQLSEERRNYLKKVKLELEKFWSESAKLFDKPQDKLIQHVARLKISLKQDPQLKSWFDLESRVSQSF</sequence>
<dbReference type="PANTHER" id="PTHR21963:SF1">
    <property type="entry name" value="SPERM-ASSOCIATED ANTIGEN 17"/>
    <property type="match status" value="1"/>
</dbReference>
<feature type="non-terminal residue" evidence="2">
    <location>
        <position position="1"/>
    </location>
</feature>
<proteinExistence type="predicted"/>
<dbReference type="AlphaFoldDB" id="A0A3M7SG75"/>
<feature type="compositionally biased region" description="Basic and acidic residues" evidence="1">
    <location>
        <begin position="175"/>
        <end position="187"/>
    </location>
</feature>
<dbReference type="Proteomes" id="UP000276133">
    <property type="component" value="Unassembled WGS sequence"/>
</dbReference>
<dbReference type="InterPro" id="IPR026173">
    <property type="entry name" value="SPAG17"/>
</dbReference>
<protein>
    <submittedName>
        <fullName evidence="2">Sperm-associated antigen 17</fullName>
    </submittedName>
</protein>
<dbReference type="PANTHER" id="PTHR21963">
    <property type="entry name" value="PF6"/>
    <property type="match status" value="1"/>
</dbReference>
<dbReference type="STRING" id="10195.A0A3M7SG75"/>
<feature type="region of interest" description="Disordered" evidence="1">
    <location>
        <begin position="133"/>
        <end position="200"/>
    </location>
</feature>
<dbReference type="GO" id="GO:0003351">
    <property type="term" value="P:epithelial cilium movement involved in extracellular fluid movement"/>
    <property type="evidence" value="ECO:0007669"/>
    <property type="project" value="TreeGrafter"/>
</dbReference>
<evidence type="ECO:0000313" key="2">
    <source>
        <dbReference type="EMBL" id="RNA34736.1"/>
    </source>
</evidence>